<dbReference type="AlphaFoldDB" id="A0A3N4M4F9"/>
<sequence length="328" mass="37564">MRESSFIKRNLDRWKKIREEPTEDPDEMAERFTSLLDDLAYAKTFYSHSKVTHYINGMASGIFQRIYRNHKGDKGRIRNFFCYILPLLIRKHHRLFLFSFCYFLLFCIIGAFSAAHDETFVRGVLGDGYVNMTEENISNGDPFGVYKGENEWQMWIRIAYNNIQVSMFCFVMGIAFSVGTLWILFRNGIMLGSFQYFFFAKGLGWPSVLVIWIHGTLEISSIIIAGTAGMIMGNSLLFPGTHTRRESLKRGAMEGLKIIVALVPIFIVAAFLESFVTRHTSMPIALSISILVLSAAFIVWYFVIYPIKVQQKGYRLDMEGKLLKPAAA</sequence>
<evidence type="ECO:0000256" key="1">
    <source>
        <dbReference type="SAM" id="Phobius"/>
    </source>
</evidence>
<dbReference type="Proteomes" id="UP000279089">
    <property type="component" value="Unassembled WGS sequence"/>
</dbReference>
<accession>A0A3N4M4F9</accession>
<feature type="transmembrane region" description="Helical" evidence="1">
    <location>
        <begin position="196"/>
        <end position="213"/>
    </location>
</feature>
<comment type="caution">
    <text evidence="2">The sequence shown here is derived from an EMBL/GenBank/DDBJ whole genome shotgun (WGS) entry which is preliminary data.</text>
</comment>
<protein>
    <submittedName>
        <fullName evidence="2">Stage II sporulation protein M</fullName>
    </submittedName>
</protein>
<evidence type="ECO:0000313" key="2">
    <source>
        <dbReference type="EMBL" id="RPD37952.1"/>
    </source>
</evidence>
<keyword evidence="1" id="KW-0812">Transmembrane</keyword>
<keyword evidence="1" id="KW-0472">Membrane</keyword>
<dbReference type="EMBL" id="RMBX01000021">
    <property type="protein sequence ID" value="RPD37952.1"/>
    <property type="molecule type" value="Genomic_DNA"/>
</dbReference>
<feature type="transmembrane region" description="Helical" evidence="1">
    <location>
        <begin position="219"/>
        <end position="238"/>
    </location>
</feature>
<feature type="transmembrane region" description="Helical" evidence="1">
    <location>
        <begin position="95"/>
        <end position="115"/>
    </location>
</feature>
<reference evidence="3" key="1">
    <citation type="submission" date="2018-11" db="EMBL/GenBank/DDBJ databases">
        <title>Chitinophaga lutea sp.nov., isolate from arsenic contaminated soil.</title>
        <authorList>
            <person name="Zong Y."/>
        </authorList>
    </citation>
    <scope>NUCLEOTIDE SEQUENCE [LARGE SCALE GENOMIC DNA]</scope>
    <source>
        <strain evidence="3">YLT18</strain>
    </source>
</reference>
<keyword evidence="3" id="KW-1185">Reference proteome</keyword>
<dbReference type="RefSeq" id="WP_120519418.1">
    <property type="nucleotide sequence ID" value="NZ_QXZY01000020.1"/>
</dbReference>
<feature type="transmembrane region" description="Helical" evidence="1">
    <location>
        <begin position="282"/>
        <end position="305"/>
    </location>
</feature>
<keyword evidence="1" id="KW-1133">Transmembrane helix</keyword>
<evidence type="ECO:0000313" key="3">
    <source>
        <dbReference type="Proteomes" id="UP000279089"/>
    </source>
</evidence>
<dbReference type="OrthoDB" id="9800053at2"/>
<gene>
    <name evidence="2" type="ORF">EG028_27415</name>
</gene>
<name>A0A3N4M4F9_9BACT</name>
<feature type="transmembrane region" description="Helical" evidence="1">
    <location>
        <begin position="163"/>
        <end position="184"/>
    </location>
</feature>
<dbReference type="PANTHER" id="PTHR35337">
    <property type="entry name" value="SLR1478 PROTEIN"/>
    <property type="match status" value="1"/>
</dbReference>
<feature type="transmembrane region" description="Helical" evidence="1">
    <location>
        <begin position="258"/>
        <end position="276"/>
    </location>
</feature>
<proteinExistence type="predicted"/>
<organism evidence="2 3">
    <name type="scientific">Chitinophaga barathri</name>
    <dbReference type="NCBI Taxonomy" id="1647451"/>
    <lineage>
        <taxon>Bacteria</taxon>
        <taxon>Pseudomonadati</taxon>
        <taxon>Bacteroidota</taxon>
        <taxon>Chitinophagia</taxon>
        <taxon>Chitinophagales</taxon>
        <taxon>Chitinophagaceae</taxon>
        <taxon>Chitinophaga</taxon>
    </lineage>
</organism>
<dbReference type="PANTHER" id="PTHR35337:SF1">
    <property type="entry name" value="SLR1478 PROTEIN"/>
    <property type="match status" value="1"/>
</dbReference>
<dbReference type="Pfam" id="PF01944">
    <property type="entry name" value="SpoIIM"/>
    <property type="match status" value="1"/>
</dbReference>
<dbReference type="InterPro" id="IPR002798">
    <property type="entry name" value="SpoIIM-like"/>
</dbReference>